<protein>
    <submittedName>
        <fullName evidence="1">Uncharacterized protein</fullName>
    </submittedName>
</protein>
<comment type="caution">
    <text evidence="1">The sequence shown here is derived from an EMBL/GenBank/DDBJ whole genome shotgun (WGS) entry which is preliminary data.</text>
</comment>
<dbReference type="AlphaFoldDB" id="A0A848H2R4"/>
<accession>A0A848H2R4</accession>
<dbReference type="EMBL" id="JABBFX010000001">
    <property type="protein sequence ID" value="NML43430.1"/>
    <property type="molecule type" value="Genomic_DNA"/>
</dbReference>
<dbReference type="RefSeq" id="WP_169417637.1">
    <property type="nucleotide sequence ID" value="NZ_JABBFX010000001.1"/>
</dbReference>
<sequence>MNTQPQLAELQALLARHGEAVRDGDGDAVAALAEQLRQRVLALGRSRLPLREADIAQLQSMLRQCVQTQAQLARRQHDTERSLRALTAGTPQAGAAQRMYGAQGGLAAGGALRNAYFRA</sequence>
<reference evidence="1 2" key="1">
    <citation type="submission" date="2020-04" db="EMBL/GenBank/DDBJ databases">
        <title>Ramlibacter sp. G-1-2-2 isolated from soil.</title>
        <authorList>
            <person name="Dahal R.H."/>
        </authorList>
    </citation>
    <scope>NUCLEOTIDE SEQUENCE [LARGE SCALE GENOMIC DNA]</scope>
    <source>
        <strain evidence="1 2">G-1-2-2</strain>
    </source>
</reference>
<evidence type="ECO:0000313" key="1">
    <source>
        <dbReference type="EMBL" id="NML43430.1"/>
    </source>
</evidence>
<gene>
    <name evidence="1" type="ORF">HHL11_06675</name>
</gene>
<keyword evidence="2" id="KW-1185">Reference proteome</keyword>
<organism evidence="1 2">
    <name type="scientific">Ramlibacter agri</name>
    <dbReference type="NCBI Taxonomy" id="2728837"/>
    <lineage>
        <taxon>Bacteria</taxon>
        <taxon>Pseudomonadati</taxon>
        <taxon>Pseudomonadota</taxon>
        <taxon>Betaproteobacteria</taxon>
        <taxon>Burkholderiales</taxon>
        <taxon>Comamonadaceae</taxon>
        <taxon>Ramlibacter</taxon>
    </lineage>
</organism>
<name>A0A848H2R4_9BURK</name>
<dbReference type="Proteomes" id="UP000541185">
    <property type="component" value="Unassembled WGS sequence"/>
</dbReference>
<evidence type="ECO:0000313" key="2">
    <source>
        <dbReference type="Proteomes" id="UP000541185"/>
    </source>
</evidence>
<proteinExistence type="predicted"/>